<dbReference type="PANTHER" id="PTHR11778">
    <property type="entry name" value="SERYL-TRNA SYNTHETASE"/>
    <property type="match status" value="1"/>
</dbReference>
<evidence type="ECO:0000256" key="8">
    <source>
        <dbReference type="ARBA" id="ARBA00031113"/>
    </source>
</evidence>
<dbReference type="Pfam" id="PF02403">
    <property type="entry name" value="Seryl_tRNA_N"/>
    <property type="match status" value="1"/>
</dbReference>
<dbReference type="InterPro" id="IPR045864">
    <property type="entry name" value="aa-tRNA-synth_II/BPL/LPL"/>
</dbReference>
<dbReference type="NCBIfam" id="TIGR00414">
    <property type="entry name" value="serS"/>
    <property type="match status" value="1"/>
</dbReference>
<keyword evidence="13" id="KW-1185">Reference proteome</keyword>
<feature type="binding site" evidence="9">
    <location>
        <position position="396"/>
    </location>
    <ligand>
        <name>L-serine</name>
        <dbReference type="ChEBI" id="CHEBI:33384"/>
    </ligand>
</feature>
<evidence type="ECO:0000256" key="5">
    <source>
        <dbReference type="ARBA" id="ARBA00022840"/>
    </source>
</evidence>
<dbReference type="Gene3D" id="3.30.930.10">
    <property type="entry name" value="Bira Bifunctional Protein, Domain 2"/>
    <property type="match status" value="1"/>
</dbReference>
<name>A0AAE0LGN6_9CHLO</name>
<comment type="similarity">
    <text evidence="1">Belongs to the class-II aminoacyl-tRNA synthetase family. Type-1 seryl-tRNA synthetase subfamily.</text>
</comment>
<dbReference type="InterPro" id="IPR042103">
    <property type="entry name" value="SerRS_1_N_sf"/>
</dbReference>
<dbReference type="InterPro" id="IPR002314">
    <property type="entry name" value="aa-tRNA-synt_IIb"/>
</dbReference>
<evidence type="ECO:0000256" key="9">
    <source>
        <dbReference type="PIRSR" id="PIRSR001529-1"/>
    </source>
</evidence>
<dbReference type="EMBL" id="LGRX02002522">
    <property type="protein sequence ID" value="KAK3284060.1"/>
    <property type="molecule type" value="Genomic_DNA"/>
</dbReference>
<comment type="caution">
    <text evidence="12">The sequence shown here is derived from an EMBL/GenBank/DDBJ whole genome shotgun (WGS) entry which is preliminary data.</text>
</comment>
<feature type="domain" description="Aminoacyl-transfer RNA synthetases class-II family profile" evidence="11">
    <location>
        <begin position="146"/>
        <end position="422"/>
    </location>
</feature>
<feature type="site" description="Important for serine binding" evidence="9">
    <location>
        <position position="398"/>
    </location>
</feature>
<evidence type="ECO:0000256" key="10">
    <source>
        <dbReference type="PIRSR" id="PIRSR001529-2"/>
    </source>
</evidence>
<feature type="binding site" evidence="10">
    <location>
        <begin position="270"/>
        <end position="272"/>
    </location>
    <ligand>
        <name>ATP</name>
        <dbReference type="ChEBI" id="CHEBI:30616"/>
    </ligand>
</feature>
<gene>
    <name evidence="12" type="ORF">CYMTET_8269</name>
</gene>
<dbReference type="Pfam" id="PF00587">
    <property type="entry name" value="tRNA-synt_2b"/>
    <property type="match status" value="1"/>
</dbReference>
<dbReference type="CDD" id="cd00770">
    <property type="entry name" value="SerRS_core"/>
    <property type="match status" value="1"/>
</dbReference>
<evidence type="ECO:0000256" key="3">
    <source>
        <dbReference type="ARBA" id="ARBA00022598"/>
    </source>
</evidence>
<feature type="binding site" evidence="9">
    <location>
        <position position="270"/>
    </location>
    <ligand>
        <name>L-serine</name>
        <dbReference type="ChEBI" id="CHEBI:33384"/>
    </ligand>
</feature>
<dbReference type="Proteomes" id="UP001190700">
    <property type="component" value="Unassembled WGS sequence"/>
</dbReference>
<dbReference type="PROSITE" id="PS50862">
    <property type="entry name" value="AA_TRNA_LIGASE_II"/>
    <property type="match status" value="1"/>
</dbReference>
<dbReference type="InterPro" id="IPR015866">
    <property type="entry name" value="Ser-tRNA-synth_1_N"/>
</dbReference>
<dbReference type="GO" id="GO:0006434">
    <property type="term" value="P:seryl-tRNA aminoacylation"/>
    <property type="evidence" value="ECO:0007669"/>
    <property type="project" value="InterPro"/>
</dbReference>
<feature type="binding site" evidence="10">
    <location>
        <begin position="359"/>
        <end position="362"/>
    </location>
    <ligand>
        <name>ATP</name>
        <dbReference type="ChEBI" id="CHEBI:30616"/>
    </ligand>
</feature>
<evidence type="ECO:0000256" key="7">
    <source>
        <dbReference type="ARBA" id="ARBA00023146"/>
    </source>
</evidence>
<dbReference type="PRINTS" id="PR00981">
    <property type="entry name" value="TRNASYNTHSER"/>
</dbReference>
<dbReference type="InterPro" id="IPR002317">
    <property type="entry name" value="Ser-tRNA-ligase_type_1"/>
</dbReference>
<organism evidence="12 13">
    <name type="scientific">Cymbomonas tetramitiformis</name>
    <dbReference type="NCBI Taxonomy" id="36881"/>
    <lineage>
        <taxon>Eukaryota</taxon>
        <taxon>Viridiplantae</taxon>
        <taxon>Chlorophyta</taxon>
        <taxon>Pyramimonadophyceae</taxon>
        <taxon>Pyramimonadales</taxon>
        <taxon>Pyramimonadaceae</taxon>
        <taxon>Cymbomonas</taxon>
    </lineage>
</organism>
<accession>A0AAE0LGN6</accession>
<dbReference type="GO" id="GO:0005524">
    <property type="term" value="F:ATP binding"/>
    <property type="evidence" value="ECO:0007669"/>
    <property type="project" value="UniProtKB-KW"/>
</dbReference>
<reference evidence="12 13" key="1">
    <citation type="journal article" date="2015" name="Genome Biol. Evol.">
        <title>Comparative Genomics of a Bacterivorous Green Alga Reveals Evolutionary Causalities and Consequences of Phago-Mixotrophic Mode of Nutrition.</title>
        <authorList>
            <person name="Burns J.A."/>
            <person name="Paasch A."/>
            <person name="Narechania A."/>
            <person name="Kim E."/>
        </authorList>
    </citation>
    <scope>NUCLEOTIDE SEQUENCE [LARGE SCALE GENOMIC DNA]</scope>
    <source>
        <strain evidence="12 13">PLY_AMNH</strain>
    </source>
</reference>
<evidence type="ECO:0000256" key="1">
    <source>
        <dbReference type="ARBA" id="ARBA00010728"/>
    </source>
</evidence>
<dbReference type="SUPFAM" id="SSF46589">
    <property type="entry name" value="tRNA-binding arm"/>
    <property type="match status" value="1"/>
</dbReference>
<dbReference type="AlphaFoldDB" id="A0AAE0LGN6"/>
<keyword evidence="7" id="KW-0030">Aminoacyl-tRNA synthetase</keyword>
<dbReference type="FunFam" id="1.10.287.40:FF:000002">
    <property type="entry name" value="Serine--tRNA ligase, cytoplasmic"/>
    <property type="match status" value="1"/>
</dbReference>
<dbReference type="Gene3D" id="1.10.287.40">
    <property type="entry name" value="Serine-tRNA synthetase, tRNA binding domain"/>
    <property type="match status" value="1"/>
</dbReference>
<protein>
    <recommendedName>
        <fullName evidence="2">serine--tRNA ligase</fullName>
        <ecNumber evidence="2">6.1.1.11</ecNumber>
    </recommendedName>
    <alternativeName>
        <fullName evidence="8">Seryl-tRNA synthetase</fullName>
    </alternativeName>
</protein>
<proteinExistence type="inferred from homology"/>
<evidence type="ECO:0000259" key="11">
    <source>
        <dbReference type="PROSITE" id="PS50862"/>
    </source>
</evidence>
<dbReference type="PIRSF" id="PIRSF001529">
    <property type="entry name" value="Ser-tRNA-synth_IIa"/>
    <property type="match status" value="1"/>
</dbReference>
<evidence type="ECO:0000256" key="6">
    <source>
        <dbReference type="ARBA" id="ARBA00022917"/>
    </source>
</evidence>
<dbReference type="EC" id="6.1.1.11" evidence="2"/>
<dbReference type="InterPro" id="IPR033729">
    <property type="entry name" value="SerRS_core"/>
</dbReference>
<evidence type="ECO:0000313" key="12">
    <source>
        <dbReference type="EMBL" id="KAK3284060.1"/>
    </source>
</evidence>
<keyword evidence="3" id="KW-0436">Ligase</keyword>
<evidence type="ECO:0000256" key="4">
    <source>
        <dbReference type="ARBA" id="ARBA00022741"/>
    </source>
</evidence>
<sequence>MLDINLFRADKGGDPEKIRESQRRRYADVDLVDKVIELDAKWVAARFQLDECNRKLNAAQKEIGARRKAKQDDSDLQKVRVEAKEEIEVQTKVEQEMAAERDAALKLIGNLVHDSVPVSDDEENNTVERTFGVPRDVANPDEKLFNHVDLVQMLDIAKLEEGQAVAGGRGYYLVGAGMMLNQALINYATQFLYLRGHTPVHTPFMMRKTVMGACAQLSEFDEALYHVSGEGEDKYLIATSEQTLCAMHQGMWLEAPSLPMKYAGYSTCFRKEAGSHGRDTAGIFRVHQFEKVEQFVITTHEGNSSWEEMEQMIKNSEDFYQSLEIPYKVINIVSGELNDAAAKKYDLEASFPASKTFRELVSCSNCTDFQSRRLEVRLRSQTGPGAKEKEYVHMLNSTLTATERTLCCLLENYQTPEGVRVPTALQPFMCGIKFVPFVKKLDKKGKLVAIPAAEVEKAKAAAEESAAPAVNAELAEALNKLCKVWNTQ</sequence>
<keyword evidence="4" id="KW-0547">Nucleotide-binding</keyword>
<keyword evidence="5 10" id="KW-0067">ATP-binding</keyword>
<dbReference type="InterPro" id="IPR010978">
    <property type="entry name" value="tRNA-bd_arm"/>
</dbReference>
<dbReference type="GO" id="GO:0004828">
    <property type="term" value="F:serine-tRNA ligase activity"/>
    <property type="evidence" value="ECO:0007669"/>
    <property type="project" value="UniProtKB-EC"/>
</dbReference>
<evidence type="ECO:0000313" key="13">
    <source>
        <dbReference type="Proteomes" id="UP001190700"/>
    </source>
</evidence>
<keyword evidence="6" id="KW-0648">Protein biosynthesis</keyword>
<dbReference type="SUPFAM" id="SSF55681">
    <property type="entry name" value="Class II aaRS and biotin synthetases"/>
    <property type="match status" value="1"/>
</dbReference>
<dbReference type="InterPro" id="IPR006195">
    <property type="entry name" value="aa-tRNA-synth_II"/>
</dbReference>
<dbReference type="FunFam" id="3.30.930.10:FF:000026">
    <property type="entry name" value="Seryl-tRNA synthetase, cytoplasmic"/>
    <property type="match status" value="1"/>
</dbReference>
<feature type="binding site" evidence="10">
    <location>
        <begin position="286"/>
        <end position="289"/>
    </location>
    <ligand>
        <name>ATP</name>
        <dbReference type="ChEBI" id="CHEBI:30616"/>
    </ligand>
</feature>
<evidence type="ECO:0000256" key="2">
    <source>
        <dbReference type="ARBA" id="ARBA00012840"/>
    </source>
</evidence>
<feature type="binding site" evidence="9">
    <location>
        <position position="239"/>
    </location>
    <ligand>
        <name>L-serine</name>
        <dbReference type="ChEBI" id="CHEBI:33384"/>
    </ligand>
</feature>
<feature type="binding site" evidence="9">
    <location>
        <position position="293"/>
    </location>
    <ligand>
        <name>L-serine</name>
        <dbReference type="ChEBI" id="CHEBI:33384"/>
    </ligand>
</feature>